<dbReference type="SMART" id="SM00215">
    <property type="entry name" value="VWC_out"/>
    <property type="match status" value="2"/>
</dbReference>
<evidence type="ECO:0000256" key="1">
    <source>
        <dbReference type="ARBA" id="ARBA00004236"/>
    </source>
</evidence>
<dbReference type="PANTHER" id="PTHR46160:SF9">
    <property type="entry name" value="PROTEIN PRY2-RELATED"/>
    <property type="match status" value="1"/>
</dbReference>
<keyword evidence="5" id="KW-0472">Membrane</keyword>
<evidence type="ECO:0000256" key="4">
    <source>
        <dbReference type="ARBA" id="ARBA00022737"/>
    </source>
</evidence>
<dbReference type="InterPro" id="IPR014853">
    <property type="entry name" value="VWF/SSPO/ZAN-like_Cys-rich_dom"/>
</dbReference>
<evidence type="ECO:0000256" key="2">
    <source>
        <dbReference type="ARBA" id="ARBA00022475"/>
    </source>
</evidence>
<dbReference type="SMART" id="SM00216">
    <property type="entry name" value="VWD"/>
    <property type="match status" value="1"/>
</dbReference>
<dbReference type="EMBL" id="BFAA01020923">
    <property type="protein sequence ID" value="GCB82596.1"/>
    <property type="molecule type" value="Genomic_DNA"/>
</dbReference>
<reference evidence="9 10" key="1">
    <citation type="journal article" date="2018" name="Nat. Ecol. Evol.">
        <title>Shark genomes provide insights into elasmobranch evolution and the origin of vertebrates.</title>
        <authorList>
            <person name="Hara Y"/>
            <person name="Yamaguchi K"/>
            <person name="Onimaru K"/>
            <person name="Kadota M"/>
            <person name="Koyanagi M"/>
            <person name="Keeley SD"/>
            <person name="Tatsumi K"/>
            <person name="Tanaka K"/>
            <person name="Motone F"/>
            <person name="Kageyama Y"/>
            <person name="Nozu R"/>
            <person name="Adachi N"/>
            <person name="Nishimura O"/>
            <person name="Nakagawa R"/>
            <person name="Tanegashima C"/>
            <person name="Kiyatake I"/>
            <person name="Matsumoto R"/>
            <person name="Murakumo K"/>
            <person name="Nishida K"/>
            <person name="Terakita A"/>
            <person name="Kuratani S"/>
            <person name="Sato K"/>
            <person name="Hyodo S Kuraku.S."/>
        </authorList>
    </citation>
    <scope>NUCLEOTIDE SEQUENCE [LARGE SCALE GENOMIC DNA]</scope>
</reference>
<dbReference type="InterPro" id="IPR001007">
    <property type="entry name" value="VWF_dom"/>
</dbReference>
<keyword evidence="7" id="KW-0325">Glycoprotein</keyword>
<dbReference type="SUPFAM" id="SSF57567">
    <property type="entry name" value="Serine protease inhibitors"/>
    <property type="match status" value="2"/>
</dbReference>
<keyword evidence="3" id="KW-0732">Signal</keyword>
<name>A0A401QB65_SCYTO</name>
<evidence type="ECO:0000259" key="8">
    <source>
        <dbReference type="PROSITE" id="PS51233"/>
    </source>
</evidence>
<dbReference type="PROSITE" id="PS51233">
    <property type="entry name" value="VWFD"/>
    <property type="match status" value="3"/>
</dbReference>
<evidence type="ECO:0000256" key="6">
    <source>
        <dbReference type="ARBA" id="ARBA00023157"/>
    </source>
</evidence>
<feature type="domain" description="VWFD" evidence="8">
    <location>
        <begin position="699"/>
        <end position="780"/>
    </location>
</feature>
<evidence type="ECO:0000256" key="7">
    <source>
        <dbReference type="ARBA" id="ARBA00023180"/>
    </source>
</evidence>
<dbReference type="SMART" id="SM00832">
    <property type="entry name" value="C8"/>
    <property type="match status" value="2"/>
</dbReference>
<dbReference type="InterPro" id="IPR052749">
    <property type="entry name" value="Alpha-tectorin"/>
</dbReference>
<keyword evidence="10" id="KW-1185">Reference proteome</keyword>
<evidence type="ECO:0000256" key="3">
    <source>
        <dbReference type="ARBA" id="ARBA00022729"/>
    </source>
</evidence>
<dbReference type="InterPro" id="IPR001846">
    <property type="entry name" value="VWF_type-D"/>
</dbReference>
<evidence type="ECO:0000256" key="5">
    <source>
        <dbReference type="ARBA" id="ARBA00023136"/>
    </source>
</evidence>
<dbReference type="CDD" id="cd19941">
    <property type="entry name" value="TIL"/>
    <property type="match status" value="2"/>
</dbReference>
<feature type="domain" description="VWFD" evidence="8">
    <location>
        <begin position="311"/>
        <end position="490"/>
    </location>
</feature>
<gene>
    <name evidence="9" type="ORF">scyTo_0022034</name>
</gene>
<dbReference type="Pfam" id="PF08742">
    <property type="entry name" value="C8"/>
    <property type="match status" value="2"/>
</dbReference>
<dbReference type="OMA" id="RECHAIK"/>
<evidence type="ECO:0000313" key="10">
    <source>
        <dbReference type="Proteomes" id="UP000288216"/>
    </source>
</evidence>
<dbReference type="FunFam" id="2.10.25.10:FF:000055">
    <property type="entry name" value="alpha-tectorin isoform X1"/>
    <property type="match status" value="2"/>
</dbReference>
<dbReference type="Proteomes" id="UP000288216">
    <property type="component" value="Unassembled WGS sequence"/>
</dbReference>
<dbReference type="PANTHER" id="PTHR46160">
    <property type="entry name" value="ALPHA-TECTORIN-RELATED"/>
    <property type="match status" value="1"/>
</dbReference>
<dbReference type="GO" id="GO:0005886">
    <property type="term" value="C:plasma membrane"/>
    <property type="evidence" value="ECO:0007669"/>
    <property type="project" value="UniProtKB-SubCell"/>
</dbReference>
<proteinExistence type="predicted"/>
<feature type="non-terminal residue" evidence="9">
    <location>
        <position position="780"/>
    </location>
</feature>
<keyword evidence="6" id="KW-1015">Disulfide bond</keyword>
<keyword evidence="2" id="KW-1003">Cell membrane</keyword>
<dbReference type="InterPro" id="IPR002919">
    <property type="entry name" value="TIL_dom"/>
</dbReference>
<sequence>MKVNGIRANLPLTLQEGKIEVYQSGAYVILETDFQLKVTYDWNHHLVVKVSSSYFGSVCGLCGNYDGNPHNDFRTPQGTTVSKALDFGKSWKVNDGDIFCWDNCNGVCPTCDPDSRQRYGNPSTCGLIKMADGPFRDCHAKIHPQHYVDSCIYDVCLSKGLQSLLCQAMKAYAEVCQREGVKIYDWRTPSRCPLSCPENSHYEACGTACPATCTNPLAPADCRRACVESCVCNNEHVLSAGKCIAVGSCGCSYQGLYYKAGETFWGDARCQRRCRCDPNKRKVECKSQRCRNKEECKVVNGVIGCHPVGYGTCTAAGDPHYRTFDGRKYDFQGTCVYKFSSLCANNTDLQPFDVQVQNEHRGSRVVSYTRLAWIVVYGQTIVLTRDYVGKVLVNGILVNLPYALEDGKIIIYKSCRGATLETDFGLRVTYDWRSRISVTLPSTYTGSVCGLCGNFDGNRDNDLTTKDGKSTNNPTTFGKSWQVDSTPGCSHECRGKCPQCDIVAKRRYESSEFCGKIKDDKGPFRGCQSRVNPNEYFNDCLFDSCLYEGHRTVVCEAVAAYAAACQDSGVTIYQWRSKSFCPMLCPANSHYEVCGIGCPVTCATLSEPEGCNASCAEGCQCDEGFVLSGEQCVPLAQCGCLYQGAYYTSGQTFYPNGKCGQRCSCEDGGVVRCREVKCGAHEECKVVNGERGCHAVGVGTCTASGDPHYRTFDGRKYDFQGTCTYTLVTVCEKEENLPKFTVNVENESFRGGKVAVTRLVEVKVHGYSLILEQKVHWKVK</sequence>
<dbReference type="InterPro" id="IPR025615">
    <property type="entry name" value="TILa_dom"/>
</dbReference>
<dbReference type="AlphaFoldDB" id="A0A401QB65"/>
<feature type="domain" description="VWFD" evidence="8">
    <location>
        <begin position="1"/>
        <end position="101"/>
    </location>
</feature>
<comment type="subcellular location">
    <subcellularLocation>
        <location evidence="1">Cell membrane</location>
    </subcellularLocation>
</comment>
<protein>
    <recommendedName>
        <fullName evidence="8">VWFD domain-containing protein</fullName>
    </recommendedName>
</protein>
<keyword evidence="4" id="KW-0677">Repeat</keyword>
<dbReference type="InterPro" id="IPR036084">
    <property type="entry name" value="Ser_inhib-like_sf"/>
</dbReference>
<dbReference type="OrthoDB" id="6236007at2759"/>
<accession>A0A401QB65</accession>
<dbReference type="Pfam" id="PF00094">
    <property type="entry name" value="VWD"/>
    <property type="match status" value="3"/>
</dbReference>
<comment type="caution">
    <text evidence="9">The sequence shown here is derived from an EMBL/GenBank/DDBJ whole genome shotgun (WGS) entry which is preliminary data.</text>
</comment>
<evidence type="ECO:0000313" key="9">
    <source>
        <dbReference type="EMBL" id="GCB82596.1"/>
    </source>
</evidence>
<dbReference type="STRING" id="75743.A0A401QB65"/>
<dbReference type="Pfam" id="PF01826">
    <property type="entry name" value="TIL"/>
    <property type="match status" value="2"/>
</dbReference>
<organism evidence="9 10">
    <name type="scientific">Scyliorhinus torazame</name>
    <name type="common">Cloudy catshark</name>
    <name type="synonym">Catulus torazame</name>
    <dbReference type="NCBI Taxonomy" id="75743"/>
    <lineage>
        <taxon>Eukaryota</taxon>
        <taxon>Metazoa</taxon>
        <taxon>Chordata</taxon>
        <taxon>Craniata</taxon>
        <taxon>Vertebrata</taxon>
        <taxon>Chondrichthyes</taxon>
        <taxon>Elasmobranchii</taxon>
        <taxon>Galeomorphii</taxon>
        <taxon>Galeoidea</taxon>
        <taxon>Carcharhiniformes</taxon>
        <taxon>Scyliorhinidae</taxon>
        <taxon>Scyliorhinus</taxon>
    </lineage>
</organism>
<dbReference type="Gene3D" id="2.10.25.10">
    <property type="entry name" value="Laminin"/>
    <property type="match status" value="2"/>
</dbReference>
<dbReference type="Pfam" id="PF12714">
    <property type="entry name" value="TILa"/>
    <property type="match status" value="2"/>
</dbReference>